<dbReference type="InterPro" id="IPR021944">
    <property type="entry name" value="DUF3560"/>
</dbReference>
<evidence type="ECO:0000256" key="1">
    <source>
        <dbReference type="SAM" id="MobiDB-lite"/>
    </source>
</evidence>
<keyword evidence="2" id="KW-0614">Plasmid</keyword>
<proteinExistence type="predicted"/>
<geneLocation type="plasmid" evidence="2 3">
    <name>pASPHE301</name>
</geneLocation>
<evidence type="ECO:0008006" key="4">
    <source>
        <dbReference type="Google" id="ProtNLM"/>
    </source>
</evidence>
<dbReference type="KEGG" id="apn:Asphe3_40540"/>
<protein>
    <recommendedName>
        <fullName evidence="4">DUF3560 domain-containing protein</fullName>
    </recommendedName>
</protein>
<organism evidence="2 3">
    <name type="scientific">Pseudarthrobacter phenanthrenivorans (strain DSM 18606 / JCM 16027 / LMG 23796 / Sphe3)</name>
    <name type="common">Arthrobacter phenanthrenivorans</name>
    <dbReference type="NCBI Taxonomy" id="930171"/>
    <lineage>
        <taxon>Bacteria</taxon>
        <taxon>Bacillati</taxon>
        <taxon>Actinomycetota</taxon>
        <taxon>Actinomycetes</taxon>
        <taxon>Micrococcales</taxon>
        <taxon>Micrococcaceae</taxon>
        <taxon>Pseudarthrobacter</taxon>
    </lineage>
</organism>
<dbReference type="RefSeq" id="WP_013603000.1">
    <property type="nucleotide sequence ID" value="NC_015146.1"/>
</dbReference>
<feature type="compositionally biased region" description="Polar residues" evidence="1">
    <location>
        <begin position="1"/>
        <end position="10"/>
    </location>
</feature>
<name>F0MC75_PSEPM</name>
<sequence>MNTDLSTDIRTTAEVEANKAARQEDRVEARNAKAAGRSAKEDAVWERQRRDIARLPEGGEPITIGHHSEGRHRAAIARADRSMRAASAYEEAKDAAERAEAAAHTTAWRDGRLTYTLRINEPVRWIDLTAAESVAVLNRHLGQHLDEAFGVSTLMKPSASAP</sequence>
<gene>
    <name evidence="2" type="ordered locus">Asphe3_40540</name>
</gene>
<dbReference type="EMBL" id="CP002380">
    <property type="protein sequence ID" value="ADX75126.1"/>
    <property type="molecule type" value="Genomic_DNA"/>
</dbReference>
<accession>F0MC75</accession>
<feature type="compositionally biased region" description="Basic and acidic residues" evidence="1">
    <location>
        <begin position="11"/>
        <end position="31"/>
    </location>
</feature>
<evidence type="ECO:0000313" key="2">
    <source>
        <dbReference type="EMBL" id="ADX75126.1"/>
    </source>
</evidence>
<dbReference type="Pfam" id="PF12083">
    <property type="entry name" value="DUF3560"/>
    <property type="match status" value="1"/>
</dbReference>
<evidence type="ECO:0000313" key="3">
    <source>
        <dbReference type="Proteomes" id="UP000008639"/>
    </source>
</evidence>
<dbReference type="Proteomes" id="UP000008639">
    <property type="component" value="Plasmid pASPHE301"/>
</dbReference>
<reference evidence="3" key="1">
    <citation type="journal article" date="2011" name="Stand. Genomic Sci.">
        <title>Complete genome sequence of Arthrobacter phenanthrenivorans type strain (Sphe3).</title>
        <authorList>
            <person name="Kallimanis A."/>
            <person name="Labutti K.M."/>
            <person name="Lapidus A."/>
            <person name="Clum A."/>
            <person name="Lykidis A."/>
            <person name="Mavromatis K."/>
            <person name="Pagani I."/>
            <person name="Liolios K."/>
            <person name="Ivanova N."/>
            <person name="Goodwin L."/>
            <person name="Pitluck S."/>
            <person name="Chen A."/>
            <person name="Palaniappan K."/>
            <person name="Markowitz V."/>
            <person name="Bristow J."/>
            <person name="Velentzas A.D."/>
            <person name="Perisynakis A."/>
            <person name="Ouzounis C.C."/>
            <person name="Kyrpides N.C."/>
            <person name="Koukkou A.I."/>
            <person name="Drainas C."/>
        </authorList>
    </citation>
    <scope>NUCLEOTIDE SEQUENCE [LARGE SCALE GENOMIC DNA]</scope>
    <source>
        <strain evidence="3">DSM 18606 / JCM 16027 / LMG 23796 / Sphe3</strain>
        <plasmid evidence="3">Plasmid pASPHE301</plasmid>
    </source>
</reference>
<dbReference type="AlphaFoldDB" id="F0MC75"/>
<dbReference type="HOGENOM" id="CLU_1631977_0_0_11"/>
<feature type="region of interest" description="Disordered" evidence="1">
    <location>
        <begin position="1"/>
        <end position="43"/>
    </location>
</feature>